<evidence type="ECO:0000256" key="1">
    <source>
        <dbReference type="ARBA" id="ARBA00022443"/>
    </source>
</evidence>
<name>A0A6P7INL3_9TELE</name>
<evidence type="ECO:0000313" key="10">
    <source>
        <dbReference type="RefSeq" id="XP_028267078.1"/>
    </source>
</evidence>
<dbReference type="SUPFAM" id="SSF50044">
    <property type="entry name" value="SH3-domain"/>
    <property type="match status" value="1"/>
</dbReference>
<dbReference type="PROSITE" id="PS50001">
    <property type="entry name" value="SH2"/>
    <property type="match status" value="1"/>
</dbReference>
<dbReference type="SUPFAM" id="SSF55550">
    <property type="entry name" value="SH2 domain"/>
    <property type="match status" value="1"/>
</dbReference>
<dbReference type="SMART" id="SM00252">
    <property type="entry name" value="SH2"/>
    <property type="match status" value="1"/>
</dbReference>
<dbReference type="PROSITE" id="PS50002">
    <property type="entry name" value="SH3"/>
    <property type="match status" value="1"/>
</dbReference>
<dbReference type="PRINTS" id="PR00401">
    <property type="entry name" value="SH2DOMAIN"/>
</dbReference>
<evidence type="ECO:0000313" key="9">
    <source>
        <dbReference type="Proteomes" id="UP000515145"/>
    </source>
</evidence>
<dbReference type="Gene3D" id="2.30.30.40">
    <property type="entry name" value="SH3 Domains"/>
    <property type="match status" value="1"/>
</dbReference>
<evidence type="ECO:0000259" key="8">
    <source>
        <dbReference type="PROSITE" id="PS50002"/>
    </source>
</evidence>
<dbReference type="PANTHER" id="PTHR46037">
    <property type="entry name" value="PROTEIN ENHANCER OF SEVENLESS 2B"/>
    <property type="match status" value="1"/>
</dbReference>
<sequence length="447" mass="50169">MISGVWMLHREPTNPQCILVQDHLVLCKPRVNFKMVISVRARVAGFRTRGKPLRHTHTHGVSSPPPLPALRNVSALSSRGLVSPGMARITQNSPQETDPVPPASPTSSIHENSPQETDPVPPASPASSIHEICEHDLVSSVVPSFDKCARCGGPYAAIKWTGIRCKHDMNLSDSEQSEDSEFDEQQPLIHSHTSVGMKRASQYEQECPGTSGMKRDRQPVEEPPGTSDGMKRDRQPAEEPPSTSDDIDSAIESTSTVSLDAKGNNARRSVLSTLSCWDEEAQVACWHVRCWFAGRISRGVAEGRLRHRECGAFLVRESESAPGEFSMSVSYGDHVQHFKVLQDRCSQYYVWDEVFSSLNELVEFYHSNSIAKERTVFLRDPEHFARRPHHAHALFDFTPHHPSQLRFVRGDVIELIDCSDSLRWRGRCHGHVGYFPPEYVQPIYHCQ</sequence>
<feature type="region of interest" description="Disordered" evidence="6">
    <location>
        <begin position="87"/>
        <end position="127"/>
    </location>
</feature>
<feature type="compositionally biased region" description="Polar residues" evidence="6">
    <location>
        <begin position="105"/>
        <end position="116"/>
    </location>
</feature>
<dbReference type="InterPro" id="IPR043539">
    <property type="entry name" value="Grb2-like"/>
</dbReference>
<keyword evidence="1 5" id="KW-0728">SH3 domain</keyword>
<keyword evidence="3" id="KW-0449">Lipoprotein</keyword>
<dbReference type="Pfam" id="PF07653">
    <property type="entry name" value="SH3_2"/>
    <property type="match status" value="1"/>
</dbReference>
<evidence type="ECO:0000259" key="7">
    <source>
        <dbReference type="PROSITE" id="PS50001"/>
    </source>
</evidence>
<dbReference type="AlphaFoldDB" id="A0A6P7INL3"/>
<accession>A0A6P7INL3</accession>
<feature type="domain" description="SH3" evidence="8">
    <location>
        <begin position="386"/>
        <end position="445"/>
    </location>
</feature>
<gene>
    <name evidence="10" type="primary">grapa</name>
</gene>
<dbReference type="Gene3D" id="3.30.505.10">
    <property type="entry name" value="SH2 domain"/>
    <property type="match status" value="1"/>
</dbReference>
<reference evidence="10" key="1">
    <citation type="submission" date="2025-08" db="UniProtKB">
        <authorList>
            <consortium name="RefSeq"/>
        </authorList>
    </citation>
    <scope>IDENTIFICATION</scope>
</reference>
<evidence type="ECO:0000256" key="6">
    <source>
        <dbReference type="SAM" id="MobiDB-lite"/>
    </source>
</evidence>
<dbReference type="InterPro" id="IPR001452">
    <property type="entry name" value="SH3_domain"/>
</dbReference>
<keyword evidence="9" id="KW-1185">Reference proteome</keyword>
<organism evidence="9 10">
    <name type="scientific">Parambassis ranga</name>
    <name type="common">Indian glassy fish</name>
    <dbReference type="NCBI Taxonomy" id="210632"/>
    <lineage>
        <taxon>Eukaryota</taxon>
        <taxon>Metazoa</taxon>
        <taxon>Chordata</taxon>
        <taxon>Craniata</taxon>
        <taxon>Vertebrata</taxon>
        <taxon>Euteleostomi</taxon>
        <taxon>Actinopterygii</taxon>
        <taxon>Neopterygii</taxon>
        <taxon>Teleostei</taxon>
        <taxon>Neoteleostei</taxon>
        <taxon>Acanthomorphata</taxon>
        <taxon>Ovalentaria</taxon>
        <taxon>Ambassidae</taxon>
        <taxon>Parambassis</taxon>
    </lineage>
</organism>
<dbReference type="InterPro" id="IPR000980">
    <property type="entry name" value="SH2"/>
</dbReference>
<evidence type="ECO:0000256" key="4">
    <source>
        <dbReference type="PROSITE-ProRule" id="PRU00191"/>
    </source>
</evidence>
<proteinExistence type="predicted"/>
<evidence type="ECO:0000256" key="3">
    <source>
        <dbReference type="ARBA" id="ARBA00023288"/>
    </source>
</evidence>
<feature type="region of interest" description="Disordered" evidence="6">
    <location>
        <begin position="192"/>
        <end position="249"/>
    </location>
</feature>
<dbReference type="Pfam" id="PF00017">
    <property type="entry name" value="SH2"/>
    <property type="match status" value="1"/>
</dbReference>
<dbReference type="Proteomes" id="UP000515145">
    <property type="component" value="Chromosome 8"/>
</dbReference>
<dbReference type="RefSeq" id="XP_028267078.1">
    <property type="nucleotide sequence ID" value="XM_028411277.1"/>
</dbReference>
<dbReference type="SMART" id="SM00326">
    <property type="entry name" value="SH3"/>
    <property type="match status" value="1"/>
</dbReference>
<dbReference type="CTD" id="553596"/>
<dbReference type="InterPro" id="IPR036860">
    <property type="entry name" value="SH2_dom_sf"/>
</dbReference>
<evidence type="ECO:0000256" key="5">
    <source>
        <dbReference type="PROSITE-ProRule" id="PRU00192"/>
    </source>
</evidence>
<dbReference type="InterPro" id="IPR036028">
    <property type="entry name" value="SH3-like_dom_sf"/>
</dbReference>
<dbReference type="GeneID" id="114439369"/>
<evidence type="ECO:0000256" key="2">
    <source>
        <dbReference type="ARBA" id="ARBA00022999"/>
    </source>
</evidence>
<keyword evidence="2 4" id="KW-0727">SH2 domain</keyword>
<dbReference type="CDD" id="cd09941">
    <property type="entry name" value="SH2_Grb2_like"/>
    <property type="match status" value="1"/>
</dbReference>
<protein>
    <submittedName>
        <fullName evidence="10">GRB2 related adaptor protein a isoform X3</fullName>
    </submittedName>
</protein>
<feature type="domain" description="SH2" evidence="7">
    <location>
        <begin position="291"/>
        <end position="382"/>
    </location>
</feature>